<feature type="region of interest" description="Disordered" evidence="1">
    <location>
        <begin position="114"/>
        <end position="152"/>
    </location>
</feature>
<dbReference type="EMBL" id="JAUDFV010000147">
    <property type="protein sequence ID" value="KAL2720318.1"/>
    <property type="molecule type" value="Genomic_DNA"/>
</dbReference>
<organism evidence="2 3">
    <name type="scientific">Vespula squamosa</name>
    <name type="common">Southern yellow jacket</name>
    <name type="synonym">Wasp</name>
    <dbReference type="NCBI Taxonomy" id="30214"/>
    <lineage>
        <taxon>Eukaryota</taxon>
        <taxon>Metazoa</taxon>
        <taxon>Ecdysozoa</taxon>
        <taxon>Arthropoda</taxon>
        <taxon>Hexapoda</taxon>
        <taxon>Insecta</taxon>
        <taxon>Pterygota</taxon>
        <taxon>Neoptera</taxon>
        <taxon>Endopterygota</taxon>
        <taxon>Hymenoptera</taxon>
        <taxon>Apocrita</taxon>
        <taxon>Aculeata</taxon>
        <taxon>Vespoidea</taxon>
        <taxon>Vespidae</taxon>
        <taxon>Vespinae</taxon>
        <taxon>Vespula</taxon>
    </lineage>
</organism>
<protein>
    <submittedName>
        <fullName evidence="2">Uncharacterized protein</fullName>
    </submittedName>
</protein>
<name>A0ABD2AI64_VESSQ</name>
<sequence>MLYLRIMDLKTEENMINGGHPKLYFHAKKKKLGRSDFPSTKSTHELFSPLGSRITIELVIYTSQDTDKSEINSKLFLISSRIGLDFSWFYAFCLSIPIELYHFMQRRRSPIDLSTTKSHSSSLPTRSEKKSSVELHLRANPNKTLRPRGKQK</sequence>
<evidence type="ECO:0000313" key="3">
    <source>
        <dbReference type="Proteomes" id="UP001607302"/>
    </source>
</evidence>
<dbReference type="Proteomes" id="UP001607302">
    <property type="component" value="Unassembled WGS sequence"/>
</dbReference>
<comment type="caution">
    <text evidence="2">The sequence shown here is derived from an EMBL/GenBank/DDBJ whole genome shotgun (WGS) entry which is preliminary data.</text>
</comment>
<dbReference type="AlphaFoldDB" id="A0ABD2AI64"/>
<keyword evidence="3" id="KW-1185">Reference proteome</keyword>
<proteinExistence type="predicted"/>
<reference evidence="2 3" key="1">
    <citation type="journal article" date="2024" name="Ann. Entomol. Soc. Am.">
        <title>Genomic analyses of the southern and eastern yellowjacket wasps (Hymenoptera: Vespidae) reveal evolutionary signatures of social life.</title>
        <authorList>
            <person name="Catto M.A."/>
            <person name="Caine P.B."/>
            <person name="Orr S.E."/>
            <person name="Hunt B.G."/>
            <person name="Goodisman M.A.D."/>
        </authorList>
    </citation>
    <scope>NUCLEOTIDE SEQUENCE [LARGE SCALE GENOMIC DNA]</scope>
    <source>
        <strain evidence="2">233</strain>
        <tissue evidence="2">Head and thorax</tissue>
    </source>
</reference>
<gene>
    <name evidence="2" type="ORF">V1478_010584</name>
</gene>
<evidence type="ECO:0000313" key="2">
    <source>
        <dbReference type="EMBL" id="KAL2720318.1"/>
    </source>
</evidence>
<evidence type="ECO:0000256" key="1">
    <source>
        <dbReference type="SAM" id="MobiDB-lite"/>
    </source>
</evidence>
<feature type="compositionally biased region" description="Basic and acidic residues" evidence="1">
    <location>
        <begin position="126"/>
        <end position="137"/>
    </location>
</feature>
<accession>A0ABD2AI64</accession>
<feature type="compositionally biased region" description="Polar residues" evidence="1">
    <location>
        <begin position="114"/>
        <end position="125"/>
    </location>
</feature>